<dbReference type="InterPro" id="IPR050557">
    <property type="entry name" value="RTX_toxin/Mannuronan_C5-epim"/>
</dbReference>
<evidence type="ECO:0000313" key="8">
    <source>
        <dbReference type="EMBL" id="MFC3292021.1"/>
    </source>
</evidence>
<feature type="domain" description="CBM2" evidence="7">
    <location>
        <begin position="564"/>
        <end position="654"/>
    </location>
</feature>
<dbReference type="Gene3D" id="2.150.10.10">
    <property type="entry name" value="Serralysin-like metalloprotease, C-terminal"/>
    <property type="match status" value="2"/>
</dbReference>
<evidence type="ECO:0000256" key="5">
    <source>
        <dbReference type="ARBA" id="ARBA00022837"/>
    </source>
</evidence>
<dbReference type="Proteomes" id="UP001595640">
    <property type="component" value="Unassembled WGS sequence"/>
</dbReference>
<keyword evidence="5" id="KW-0106">Calcium</keyword>
<dbReference type="InterPro" id="IPR011050">
    <property type="entry name" value="Pectin_lyase_fold/virulence"/>
</dbReference>
<dbReference type="SUPFAM" id="SSF49384">
    <property type="entry name" value="Carbohydrate-binding domain"/>
    <property type="match status" value="2"/>
</dbReference>
<dbReference type="InterPro" id="IPR008965">
    <property type="entry name" value="CBM2/CBM3_carb-bd_dom_sf"/>
</dbReference>
<comment type="caution">
    <text evidence="8">The sequence shown here is derived from an EMBL/GenBank/DDBJ whole genome shotgun (WGS) entry which is preliminary data.</text>
</comment>
<evidence type="ECO:0000313" key="9">
    <source>
        <dbReference type="Proteomes" id="UP001595640"/>
    </source>
</evidence>
<dbReference type="InterPro" id="IPR011049">
    <property type="entry name" value="Serralysin-like_metalloprot_C"/>
</dbReference>
<evidence type="ECO:0000256" key="4">
    <source>
        <dbReference type="ARBA" id="ARBA00022737"/>
    </source>
</evidence>
<dbReference type="Pfam" id="PF00553">
    <property type="entry name" value="CBM_2"/>
    <property type="match status" value="1"/>
</dbReference>
<dbReference type="SMART" id="SM00637">
    <property type="entry name" value="CBD_II"/>
    <property type="match status" value="1"/>
</dbReference>
<protein>
    <submittedName>
        <fullName evidence="8">Cellulose binding domain-containing protein</fullName>
    </submittedName>
</protein>
<keyword evidence="9" id="KW-1185">Reference proteome</keyword>
<comment type="subcellular location">
    <subcellularLocation>
        <location evidence="2">Secreted</location>
    </subcellularLocation>
</comment>
<name>A0ABV7LZG5_9GAMM</name>
<dbReference type="SUPFAM" id="SSF51126">
    <property type="entry name" value="Pectin lyase-like"/>
    <property type="match status" value="1"/>
</dbReference>
<organism evidence="8 9">
    <name type="scientific">Modicisalibacter luteus</name>
    <dbReference type="NCBI Taxonomy" id="453962"/>
    <lineage>
        <taxon>Bacteria</taxon>
        <taxon>Pseudomonadati</taxon>
        <taxon>Pseudomonadota</taxon>
        <taxon>Gammaproteobacteria</taxon>
        <taxon>Oceanospirillales</taxon>
        <taxon>Halomonadaceae</taxon>
        <taxon>Modicisalibacter</taxon>
    </lineage>
</organism>
<evidence type="ECO:0000256" key="1">
    <source>
        <dbReference type="ARBA" id="ARBA00001913"/>
    </source>
</evidence>
<accession>A0ABV7LZG5</accession>
<feature type="region of interest" description="Disordered" evidence="6">
    <location>
        <begin position="541"/>
        <end position="562"/>
    </location>
</feature>
<dbReference type="RefSeq" id="WP_083932968.1">
    <property type="nucleotide sequence ID" value="NZ_BMXD01000003.1"/>
</dbReference>
<keyword evidence="4" id="KW-0677">Repeat</keyword>
<sequence>MGVVIMPQHRHINDFRGNFIDGVARIGPRVTAEELERIISVAPEGGTVRLTEGEFIFNDSITVNRSDVALSGAGAGKTQITFSEAALANDPLHGIFFKGGGTTSVGHLLANAAEGSRTLALGSGHRLSVGDTVRIFQDNDPEYLAQLGGSTWVGDQNSALRTSMAKVVSVEGDTITLDRGVHFDFAADAAQVQRINTLENVALEGMTIGYQLGTPDPGAFTNVLPSLERYRAVDFDRTFQSRIEDVQVINGPSQAFEINRSLDITADGLQAHGAFNKGSGGNGYAYELRESYDGNFTHLEDTGMRHSVLFASWRSSVGNDIQVDFTDRDINFHGGPDHGNTVRVDQSIRDPAVDAMSTTLWINQGGETFGAPTDPQANEAVFEYVIGSRRNDVVQGTNDGVYLDGALGHDTLTGGIGNDLLQGGRGNDILEGQEGSDTAFFTSAFGYYQISRLSDGRLFLDGNSDDEILDGVERAIFADGTQYNVQTGSVSQGAIPQVPSPDAIVNDNAMASIQAYEGEVASPAAVGLPMGNISTLSFPNELHTDSPQAISESGKNESELSTQTQVSGNLTSVWEGGYTAEVFVTNTSSMAIVDPSLIFDLPGEIHTLWNGTLTRDDGRYRISDDNSVTLQPGESWRFEYKVYDNSQTLPANTSVIGEVEPPVNEPVDIASNITELSAAGYTTEVMVENTSPTAIADPSVSFDLPADIHTLSDGTLERDGGRYTISDDSGTALQPGDIWRFTYLVSGSQQVLPENAVVQGQAEPAKTEPGQLIDVDGNSLSGDAGSIMTGTGNGETLNGLRGDDYLTGAGGADRLIGGQGADLLAGGDGADTFIYFSALESVPSNNDTLLDFSRLEGDRIDLSAVDANTNMDGHQDFTWLDNDTEFSGQGGELRASGNFLQAEVNGDAAPDMEIEVLGVASPVQNDVIT</sequence>
<keyword evidence="3" id="KW-0964">Secreted</keyword>
<dbReference type="Gene3D" id="2.60.40.290">
    <property type="match status" value="2"/>
</dbReference>
<dbReference type="PANTHER" id="PTHR38340">
    <property type="entry name" value="S-LAYER PROTEIN"/>
    <property type="match status" value="1"/>
</dbReference>
<proteinExistence type="predicted"/>
<evidence type="ECO:0000256" key="2">
    <source>
        <dbReference type="ARBA" id="ARBA00004613"/>
    </source>
</evidence>
<dbReference type="Pfam" id="PF00353">
    <property type="entry name" value="HemolysinCabind"/>
    <property type="match status" value="1"/>
</dbReference>
<dbReference type="EMBL" id="JBHRUH010000012">
    <property type="protein sequence ID" value="MFC3292021.1"/>
    <property type="molecule type" value="Genomic_DNA"/>
</dbReference>
<dbReference type="PANTHER" id="PTHR38340:SF1">
    <property type="entry name" value="S-LAYER PROTEIN"/>
    <property type="match status" value="1"/>
</dbReference>
<evidence type="ECO:0000256" key="3">
    <source>
        <dbReference type="ARBA" id="ARBA00022525"/>
    </source>
</evidence>
<dbReference type="InterPro" id="IPR012291">
    <property type="entry name" value="CBM2_carb-bd_dom_sf"/>
</dbReference>
<comment type="cofactor">
    <cofactor evidence="1">
        <name>Ca(2+)</name>
        <dbReference type="ChEBI" id="CHEBI:29108"/>
    </cofactor>
</comment>
<evidence type="ECO:0000259" key="7">
    <source>
        <dbReference type="SMART" id="SM00637"/>
    </source>
</evidence>
<dbReference type="PROSITE" id="PS00330">
    <property type="entry name" value="HEMOLYSIN_CALCIUM"/>
    <property type="match status" value="3"/>
</dbReference>
<reference evidence="9" key="1">
    <citation type="journal article" date="2019" name="Int. J. Syst. Evol. Microbiol.">
        <title>The Global Catalogue of Microorganisms (GCM) 10K type strain sequencing project: providing services to taxonomists for standard genome sequencing and annotation.</title>
        <authorList>
            <consortium name="The Broad Institute Genomics Platform"/>
            <consortium name="The Broad Institute Genome Sequencing Center for Infectious Disease"/>
            <person name="Wu L."/>
            <person name="Ma J."/>
        </authorList>
    </citation>
    <scope>NUCLEOTIDE SEQUENCE [LARGE SCALE GENOMIC DNA]</scope>
    <source>
        <strain evidence="9">KCTC 12847</strain>
    </source>
</reference>
<dbReference type="InterPro" id="IPR001919">
    <property type="entry name" value="CBD2"/>
</dbReference>
<evidence type="ECO:0000256" key="6">
    <source>
        <dbReference type="SAM" id="MobiDB-lite"/>
    </source>
</evidence>
<dbReference type="InterPro" id="IPR018511">
    <property type="entry name" value="Hemolysin-typ_Ca-bd_CS"/>
</dbReference>
<dbReference type="SUPFAM" id="SSF51120">
    <property type="entry name" value="beta-Roll"/>
    <property type="match status" value="2"/>
</dbReference>
<dbReference type="Pfam" id="PF08548">
    <property type="entry name" value="Peptidase_M10_C"/>
    <property type="match status" value="1"/>
</dbReference>
<dbReference type="PRINTS" id="PR00313">
    <property type="entry name" value="CABNDNGRPT"/>
</dbReference>
<dbReference type="InterPro" id="IPR001343">
    <property type="entry name" value="Hemolysn_Ca-bd"/>
</dbReference>
<feature type="compositionally biased region" description="Polar residues" evidence="6">
    <location>
        <begin position="545"/>
        <end position="562"/>
    </location>
</feature>
<dbReference type="InterPro" id="IPR013858">
    <property type="entry name" value="Peptidase_M10B_C"/>
</dbReference>
<gene>
    <name evidence="8" type="ORF">ACFOEI_08045</name>
</gene>